<dbReference type="PANTHER" id="PTHR45947:SF3">
    <property type="entry name" value="SULFOQUINOVOSYL TRANSFERASE SQD2"/>
    <property type="match status" value="1"/>
</dbReference>
<sequence>MTADVIVCHLGARRHYAEARMLAAHQRLSRFCTDICATTGWTSPLARLPGRLAPAALRRLAGRVPQGVPPGRIVTFPLFGLHSAFVRLAGRDGTDVTRHAIWAGQRFSRLVAGRGFEGARGLYTISGEGLEMIEAAKAAGLWVAVDQINAPHEMLERLVAGERRRFPDWEAQGTTSAEVARAFADREKAEWALCDVIVCPSEFVRQGIAAVGGPVEKCVVVPSGFDAAPLTGDRTRAPGPLRVLTAGAVGLRKGTPYVLEAAERLKGRAEFRIAGPIGIAAEPLDRLRAAVDVLGIVPRAGMAAQYAWADVFLLPSVCEGSAMVVYEALAAGLPVVVTPNAGSVARDCEDGFIVPLGDTDAIVARLGQLAGDEALRRTMSEAARRTAADHSVARYGERLLAALPSPPAERVR</sequence>
<proteinExistence type="predicted"/>
<dbReference type="PANTHER" id="PTHR45947">
    <property type="entry name" value="SULFOQUINOVOSYL TRANSFERASE SQD2"/>
    <property type="match status" value="1"/>
</dbReference>
<accession>A0AAU8ASK9</accession>
<dbReference type="AlphaFoldDB" id="A0AAU8ASK9"/>
<organism evidence="1">
    <name type="scientific">Alloyangia sp. H15</name>
    <dbReference type="NCBI Taxonomy" id="3029062"/>
    <lineage>
        <taxon>Bacteria</taxon>
        <taxon>Pseudomonadati</taxon>
        <taxon>Pseudomonadota</taxon>
        <taxon>Alphaproteobacteria</taxon>
        <taxon>Rhodobacterales</taxon>
        <taxon>Roseobacteraceae</taxon>
        <taxon>Alloyangia</taxon>
    </lineage>
</organism>
<dbReference type="RefSeq" id="WP_353476562.1">
    <property type="nucleotide sequence ID" value="NZ_CP123389.1"/>
</dbReference>
<gene>
    <name evidence="1" type="ORF">PVT71_27620</name>
</gene>
<dbReference type="Gene3D" id="3.40.50.2000">
    <property type="entry name" value="Glycogen Phosphorylase B"/>
    <property type="match status" value="2"/>
</dbReference>
<keyword evidence="1" id="KW-0614">Plasmid</keyword>
<dbReference type="Pfam" id="PF13692">
    <property type="entry name" value="Glyco_trans_1_4"/>
    <property type="match status" value="1"/>
</dbReference>
<dbReference type="CDD" id="cd03801">
    <property type="entry name" value="GT4_PimA-like"/>
    <property type="match status" value="1"/>
</dbReference>
<keyword evidence="1" id="KW-0328">Glycosyltransferase</keyword>
<dbReference type="EC" id="2.4.-.-" evidence="1"/>
<name>A0AAU8ASK9_9RHOB</name>
<protein>
    <submittedName>
        <fullName evidence="1">Glycosyltransferase family 4 protein</fullName>
        <ecNumber evidence="1">2.4.-.-</ecNumber>
    </submittedName>
</protein>
<keyword evidence="1" id="KW-0808">Transferase</keyword>
<geneLocation type="plasmid" evidence="1">
    <name>unnamed4</name>
</geneLocation>
<dbReference type="SUPFAM" id="SSF53756">
    <property type="entry name" value="UDP-Glycosyltransferase/glycogen phosphorylase"/>
    <property type="match status" value="1"/>
</dbReference>
<evidence type="ECO:0000313" key="1">
    <source>
        <dbReference type="EMBL" id="XCC97672.1"/>
    </source>
</evidence>
<dbReference type="EMBL" id="CP123389">
    <property type="protein sequence ID" value="XCC97672.1"/>
    <property type="molecule type" value="Genomic_DNA"/>
</dbReference>
<reference evidence="1" key="1">
    <citation type="submission" date="2023-02" db="EMBL/GenBank/DDBJ databases">
        <title>Description and genomic characterization of Salipiger bruguierae sp. nov., isolated from the sediment of mangrove plant Bruguiera sexangula.</title>
        <authorList>
            <person name="Long M."/>
        </authorList>
    </citation>
    <scope>NUCLEOTIDE SEQUENCE</scope>
    <source>
        <strain evidence="1">H15</strain>
        <plasmid evidence="1">unnamed4</plasmid>
    </source>
</reference>
<dbReference type="GO" id="GO:0016757">
    <property type="term" value="F:glycosyltransferase activity"/>
    <property type="evidence" value="ECO:0007669"/>
    <property type="project" value="UniProtKB-KW"/>
</dbReference>
<dbReference type="InterPro" id="IPR050194">
    <property type="entry name" value="Glycosyltransferase_grp1"/>
</dbReference>